<gene>
    <name evidence="2" type="ORF">AB8U03_15570</name>
</gene>
<sequence length="50" mass="6024">MDLSEMTIQEIRDWIKINEGNIKEYEEKITKIKKLNKKLRYAIDVKIATK</sequence>
<organism evidence="2 3">
    <name type="scientific">Clostridium moutaii</name>
    <dbReference type="NCBI Taxonomy" id="3240932"/>
    <lineage>
        <taxon>Bacteria</taxon>
        <taxon>Bacillati</taxon>
        <taxon>Bacillota</taxon>
        <taxon>Clostridia</taxon>
        <taxon>Eubacteriales</taxon>
        <taxon>Clostridiaceae</taxon>
        <taxon>Clostridium</taxon>
    </lineage>
</organism>
<keyword evidence="3" id="KW-1185">Reference proteome</keyword>
<protein>
    <submittedName>
        <fullName evidence="2">Uncharacterized protein</fullName>
    </submittedName>
</protein>
<evidence type="ECO:0000313" key="2">
    <source>
        <dbReference type="EMBL" id="MEY8001588.1"/>
    </source>
</evidence>
<keyword evidence="1" id="KW-0175">Coiled coil</keyword>
<comment type="caution">
    <text evidence="2">The sequence shown here is derived from an EMBL/GenBank/DDBJ whole genome shotgun (WGS) entry which is preliminary data.</text>
</comment>
<feature type="coiled-coil region" evidence="1">
    <location>
        <begin position="15"/>
        <end position="42"/>
    </location>
</feature>
<evidence type="ECO:0000256" key="1">
    <source>
        <dbReference type="SAM" id="Coils"/>
    </source>
</evidence>
<dbReference type="RefSeq" id="WP_369705481.1">
    <property type="nucleotide sequence ID" value="NZ_JBGEWD010000021.1"/>
</dbReference>
<evidence type="ECO:0000313" key="3">
    <source>
        <dbReference type="Proteomes" id="UP001564657"/>
    </source>
</evidence>
<name>A0ABV4BXM1_9CLOT</name>
<proteinExistence type="predicted"/>
<dbReference type="EMBL" id="JBGEWD010000021">
    <property type="protein sequence ID" value="MEY8001588.1"/>
    <property type="molecule type" value="Genomic_DNA"/>
</dbReference>
<accession>A0ABV4BXM1</accession>
<reference evidence="2 3" key="1">
    <citation type="submission" date="2024-08" db="EMBL/GenBank/DDBJ databases">
        <title>Clostridium lapicellarii sp. nov., and Clostridium renhuaiense sp. nov., two species isolated from the mud in a fermentation cellar used for producing sauce-flavour Chinese liquors.</title>
        <authorList>
            <person name="Yang F."/>
            <person name="Wang H."/>
            <person name="Chen L.Q."/>
            <person name="Zhou N."/>
            <person name="Lu J.J."/>
            <person name="Pu X.X."/>
            <person name="Wan B."/>
            <person name="Wang L."/>
            <person name="Liu S.J."/>
        </authorList>
    </citation>
    <scope>NUCLEOTIDE SEQUENCE [LARGE SCALE GENOMIC DNA]</scope>
    <source>
        <strain evidence="2 3">MT-5</strain>
    </source>
</reference>
<dbReference type="Proteomes" id="UP001564657">
    <property type="component" value="Unassembled WGS sequence"/>
</dbReference>